<dbReference type="InterPro" id="IPR008906">
    <property type="entry name" value="HATC_C_dom"/>
</dbReference>
<dbReference type="GO" id="GO:0046983">
    <property type="term" value="F:protein dimerization activity"/>
    <property type="evidence" value="ECO:0007669"/>
    <property type="project" value="InterPro"/>
</dbReference>
<protein>
    <recommendedName>
        <fullName evidence="7">HAT C-terminal dimerisation domain-containing protein</fullName>
    </recommendedName>
</protein>
<keyword evidence="2" id="KW-0479">Metal-binding</keyword>
<keyword evidence="5" id="KW-0539">Nucleus</keyword>
<comment type="subcellular location">
    <subcellularLocation>
        <location evidence="1">Nucleus</location>
    </subcellularLocation>
</comment>
<dbReference type="InterPro" id="IPR012337">
    <property type="entry name" value="RNaseH-like_sf"/>
</dbReference>
<evidence type="ECO:0000256" key="5">
    <source>
        <dbReference type="ARBA" id="ARBA00023242"/>
    </source>
</evidence>
<dbReference type="Proteomes" id="UP000803884">
    <property type="component" value="Unassembled WGS sequence"/>
</dbReference>
<feature type="domain" description="HAT C-terminal dimerisation" evidence="7">
    <location>
        <begin position="612"/>
        <end position="678"/>
    </location>
</feature>
<evidence type="ECO:0000256" key="1">
    <source>
        <dbReference type="ARBA" id="ARBA00004123"/>
    </source>
</evidence>
<feature type="region of interest" description="Disordered" evidence="6">
    <location>
        <begin position="1"/>
        <end position="20"/>
    </location>
</feature>
<organism evidence="8 9">
    <name type="scientific">Cladosporium halotolerans</name>
    <dbReference type="NCBI Taxonomy" id="1052096"/>
    <lineage>
        <taxon>Eukaryota</taxon>
        <taxon>Fungi</taxon>
        <taxon>Dikarya</taxon>
        <taxon>Ascomycota</taxon>
        <taxon>Pezizomycotina</taxon>
        <taxon>Dothideomycetes</taxon>
        <taxon>Dothideomycetidae</taxon>
        <taxon>Cladosporiales</taxon>
        <taxon>Cladosporiaceae</taxon>
        <taxon>Cladosporium</taxon>
    </lineage>
</organism>
<proteinExistence type="predicted"/>
<dbReference type="PANTHER" id="PTHR46481">
    <property type="entry name" value="ZINC FINGER BED DOMAIN-CONTAINING PROTEIN 4"/>
    <property type="match status" value="1"/>
</dbReference>
<dbReference type="SUPFAM" id="SSF53098">
    <property type="entry name" value="Ribonuclease H-like"/>
    <property type="match status" value="1"/>
</dbReference>
<dbReference type="GeneID" id="96010806"/>
<dbReference type="GO" id="GO:0008270">
    <property type="term" value="F:zinc ion binding"/>
    <property type="evidence" value="ECO:0007669"/>
    <property type="project" value="UniProtKB-KW"/>
</dbReference>
<comment type="caution">
    <text evidence="8">The sequence shown here is derived from an EMBL/GenBank/DDBJ whole genome shotgun (WGS) entry which is preliminary data.</text>
</comment>
<gene>
    <name evidence="8" type="ORF">WHR41_09365</name>
</gene>
<dbReference type="EMBL" id="JAAQHG020000063">
    <property type="protein sequence ID" value="KAL1582138.1"/>
    <property type="molecule type" value="Genomic_DNA"/>
</dbReference>
<sequence>MAASSLSDDEASGTSSRKRKVGRSLNPLLWEHSRKPIPGVELTRNSAGRRIWYCSCTGCEDYSVVSAAGIRWHLERHHGLRLGELEPGAVKKAKQQDLAAMFGEQRLVKDKQAESELRDLLRSVADKDRIQQAILRLIVRRDLPLRLPCWPEMSTLVHAANYMATTSLWDSPTITANHIKRTFEAKRTELAALLRQSRSKIHLTTDTWHSPNRKELQAITAHWLRADGIVCKALLALAEMPDGHAGSLVAAEVIRVLDLYGIKNLLGYTTTDNATCNDTMCRTLSEGLDSDWDAVEGRLRCAGHIINLPMQASLFAKDHEAVEEALRQADLRGSEVDEEIAVLSRRGTEGGWITVAPHQKIHAFGAYLRRSDRLFQEFKCLAGRSLHQPDDTRWHSWYDEFEGAYQLRDSYSQLIHNHPKDLADFELSTREWGLVKITIDILVPFKIACKKLEGDEVTLDAVQETMDFLATHLGECKDKYRSNPELLQSLMTCWYAFDKYYKLIDQSAAYVTAILLHPNKRKNYLTAAWKQRWVQEGIQRARALWYTRLDHHNVEATVVGEEPVTEALDLDPFARWQLSIQKKQQSKGAGLLDEFERFIAGPSDNLDFTAKSVIQWWIQPSQQEAYPLLCQHALDVLSAPSMSAESERVFSGARRTISWSRSQLSISIIEALECLKHWQITGVVEDDFVIQVSEAEEV</sequence>
<evidence type="ECO:0000256" key="2">
    <source>
        <dbReference type="ARBA" id="ARBA00022723"/>
    </source>
</evidence>
<dbReference type="GO" id="GO:0005634">
    <property type="term" value="C:nucleus"/>
    <property type="evidence" value="ECO:0007669"/>
    <property type="project" value="UniProtKB-SubCell"/>
</dbReference>
<keyword evidence="4" id="KW-0862">Zinc</keyword>
<reference evidence="8 9" key="1">
    <citation type="journal article" date="2020" name="Microbiol. Resour. Announc.">
        <title>Draft Genome Sequence of a Cladosporium Species Isolated from the Mesophotic Ascidian Didemnum maculosum.</title>
        <authorList>
            <person name="Gioti A."/>
            <person name="Siaperas R."/>
            <person name="Nikolaivits E."/>
            <person name="Le Goff G."/>
            <person name="Ouazzani J."/>
            <person name="Kotoulas G."/>
            <person name="Topakas E."/>
        </authorList>
    </citation>
    <scope>NUCLEOTIDE SEQUENCE [LARGE SCALE GENOMIC DNA]</scope>
    <source>
        <strain evidence="8 9">TM138-S3</strain>
    </source>
</reference>
<dbReference type="RefSeq" id="XP_069225245.1">
    <property type="nucleotide sequence ID" value="XM_069377968.1"/>
</dbReference>
<evidence type="ECO:0000256" key="4">
    <source>
        <dbReference type="ARBA" id="ARBA00022833"/>
    </source>
</evidence>
<keyword evidence="9" id="KW-1185">Reference proteome</keyword>
<name>A0AB34KFX9_9PEZI</name>
<keyword evidence="3" id="KW-0863">Zinc-finger</keyword>
<dbReference type="Pfam" id="PF05699">
    <property type="entry name" value="Dimer_Tnp_hAT"/>
    <property type="match status" value="1"/>
</dbReference>
<dbReference type="PANTHER" id="PTHR46481:SF10">
    <property type="entry name" value="ZINC FINGER BED DOMAIN-CONTAINING PROTEIN 39"/>
    <property type="match status" value="1"/>
</dbReference>
<evidence type="ECO:0000313" key="8">
    <source>
        <dbReference type="EMBL" id="KAL1582138.1"/>
    </source>
</evidence>
<evidence type="ECO:0000313" key="9">
    <source>
        <dbReference type="Proteomes" id="UP000803884"/>
    </source>
</evidence>
<dbReference type="InterPro" id="IPR052035">
    <property type="entry name" value="ZnF_BED_domain_contain"/>
</dbReference>
<accession>A0AB34KFX9</accession>
<evidence type="ECO:0000256" key="6">
    <source>
        <dbReference type="SAM" id="MobiDB-lite"/>
    </source>
</evidence>
<dbReference type="AlphaFoldDB" id="A0AB34KFX9"/>
<evidence type="ECO:0000259" key="7">
    <source>
        <dbReference type="Pfam" id="PF05699"/>
    </source>
</evidence>
<evidence type="ECO:0000256" key="3">
    <source>
        <dbReference type="ARBA" id="ARBA00022771"/>
    </source>
</evidence>